<proteinExistence type="predicted"/>
<organism evidence="1">
    <name type="scientific">Anguilla anguilla</name>
    <name type="common">European freshwater eel</name>
    <name type="synonym">Muraena anguilla</name>
    <dbReference type="NCBI Taxonomy" id="7936"/>
    <lineage>
        <taxon>Eukaryota</taxon>
        <taxon>Metazoa</taxon>
        <taxon>Chordata</taxon>
        <taxon>Craniata</taxon>
        <taxon>Vertebrata</taxon>
        <taxon>Euteleostomi</taxon>
        <taxon>Actinopterygii</taxon>
        <taxon>Neopterygii</taxon>
        <taxon>Teleostei</taxon>
        <taxon>Anguilliformes</taxon>
        <taxon>Anguillidae</taxon>
        <taxon>Anguilla</taxon>
    </lineage>
</organism>
<protein>
    <submittedName>
        <fullName evidence="1">Uncharacterized protein</fullName>
    </submittedName>
</protein>
<evidence type="ECO:0000313" key="1">
    <source>
        <dbReference type="EMBL" id="JAH59420.1"/>
    </source>
</evidence>
<dbReference type="AlphaFoldDB" id="A0A0E9U2M2"/>
<name>A0A0E9U2M2_ANGAN</name>
<reference evidence="1" key="1">
    <citation type="submission" date="2014-11" db="EMBL/GenBank/DDBJ databases">
        <authorList>
            <person name="Amaro Gonzalez C."/>
        </authorList>
    </citation>
    <scope>NUCLEOTIDE SEQUENCE</scope>
</reference>
<sequence length="55" mass="6181">MAVITNANYVIMSFTKWVELPCMFKDFTYSTTVFVKEVHLSLVLTVQPVGAGICH</sequence>
<reference evidence="1" key="2">
    <citation type="journal article" date="2015" name="Fish Shellfish Immunol.">
        <title>Early steps in the European eel (Anguilla anguilla)-Vibrio vulnificus interaction in the gills: Role of the RtxA13 toxin.</title>
        <authorList>
            <person name="Callol A."/>
            <person name="Pajuelo D."/>
            <person name="Ebbesson L."/>
            <person name="Teles M."/>
            <person name="MacKenzie S."/>
            <person name="Amaro C."/>
        </authorList>
    </citation>
    <scope>NUCLEOTIDE SEQUENCE</scope>
</reference>
<dbReference type="EMBL" id="GBXM01049157">
    <property type="protein sequence ID" value="JAH59420.1"/>
    <property type="molecule type" value="Transcribed_RNA"/>
</dbReference>
<accession>A0A0E9U2M2</accession>